<dbReference type="RefSeq" id="WP_131865258.1">
    <property type="nucleotide sequence ID" value="NZ_SMCR01000004.1"/>
</dbReference>
<evidence type="ECO:0000256" key="4">
    <source>
        <dbReference type="ARBA" id="ARBA00022692"/>
    </source>
</evidence>
<feature type="coiled-coil region" evidence="10">
    <location>
        <begin position="149"/>
        <end position="176"/>
    </location>
</feature>
<dbReference type="GO" id="GO:0033644">
    <property type="term" value="C:host cell membrane"/>
    <property type="evidence" value="ECO:0007669"/>
    <property type="project" value="UniProtKB-SubCell"/>
</dbReference>
<comment type="caution">
    <text evidence="15">The sequence shown here is derived from an EMBL/GenBank/DDBJ whole genome shotgun (WGS) entry which is preliminary data.</text>
</comment>
<keyword evidence="7" id="KW-0843">Virulence</keyword>
<keyword evidence="10" id="KW-0175">Coiled coil</keyword>
<dbReference type="Pfam" id="PF16535">
    <property type="entry name" value="T3SSipB"/>
    <property type="match status" value="1"/>
</dbReference>
<evidence type="ECO:0000256" key="8">
    <source>
        <dbReference type="ARBA" id="ARBA00023136"/>
    </source>
</evidence>
<evidence type="ECO:0000256" key="12">
    <source>
        <dbReference type="SAM" id="Phobius"/>
    </source>
</evidence>
<evidence type="ECO:0000256" key="11">
    <source>
        <dbReference type="SAM" id="MobiDB-lite"/>
    </source>
</evidence>
<gene>
    <name evidence="15" type="ORF">EDC52_104114</name>
</gene>
<dbReference type="Proteomes" id="UP000295719">
    <property type="component" value="Unassembled WGS sequence"/>
</dbReference>
<sequence>MNQLSLGNNYSAGDKTLNLQQDNSATERSAAGSDQQVQNKRMLLRPFSPSLFEEAQRAARELLANQSPRSLHTAASATHQHQPMLRPPSDSGASQDYNASFVKVMSDLMVLLGSISLADLAGRLKIFQSAANAKKQHNEARAAEYDKAVKANETALKNAQADMDAANADKGDLAQRQQSVKDCEAALQKLKPGDPAYPQAEKKLQQAQKREALAVGKYRQAQQKADASYQVARDAFSKLDQLDKQIRADDKSLPAAEREPIKQAIESSAKMLFIVSTFIELLGKNSEKKLEADMAFFQSLRDGKQVEMRKLADKAEESERKAATLNATMGCVGKILGGLVTAISLVGAIFTGGASLALAAVGMTLMVSDEICKEVTGTSFMEEAMKPLMEQVIQPLIDAISQMVTGALKSLGVDDLTAQLVGGIVGAIVAAVALIAAMVIGKGAANKFASMAVSKVIMQAVKDILPQVMKNVANRSGTLFSVSVKRLLEKLSVKGDQISLKSYANKLDYVQTGVQLTSEGTKAGGQIAEAVYKNKTSDIMSYMIQSSANVVRAMESVIKTYSSDQNSWRDMQKTNSDAMTNMAQSTRFMLSKNFA</sequence>
<dbReference type="InterPro" id="IPR032391">
    <property type="entry name" value="IpaB/BipB/SctE_N"/>
</dbReference>
<keyword evidence="6 12" id="KW-1133">Transmembrane helix</keyword>
<dbReference type="InterPro" id="IPR003895">
    <property type="entry name" value="T3SS_SctE/BipB"/>
</dbReference>
<evidence type="ECO:0000256" key="6">
    <source>
        <dbReference type="ARBA" id="ARBA00022989"/>
    </source>
</evidence>
<evidence type="ECO:0000259" key="13">
    <source>
        <dbReference type="Pfam" id="PF04888"/>
    </source>
</evidence>
<feature type="transmembrane region" description="Helical" evidence="12">
    <location>
        <begin position="420"/>
        <end position="441"/>
    </location>
</feature>
<feature type="domain" description="Translocator protein BipB-like C-terminal" evidence="13">
    <location>
        <begin position="277"/>
        <end position="586"/>
    </location>
</feature>
<dbReference type="Gene3D" id="1.20.120.330">
    <property type="entry name" value="Nucleotidyltransferases domain 2"/>
    <property type="match status" value="2"/>
</dbReference>
<dbReference type="AlphaFoldDB" id="A0A4R3YYT3"/>
<comment type="subcellular location">
    <subcellularLocation>
        <location evidence="1">Host membrane</location>
        <topology evidence="1">Multi-pass membrane protein</topology>
    </subcellularLocation>
    <subcellularLocation>
        <location evidence="2">Secreted</location>
    </subcellularLocation>
</comment>
<feature type="transmembrane region" description="Helical" evidence="12">
    <location>
        <begin position="335"/>
        <end position="361"/>
    </location>
</feature>
<evidence type="ECO:0000256" key="7">
    <source>
        <dbReference type="ARBA" id="ARBA00023026"/>
    </source>
</evidence>
<dbReference type="InterPro" id="IPR006972">
    <property type="entry name" value="BipB-like_C"/>
</dbReference>
<evidence type="ECO:0000313" key="16">
    <source>
        <dbReference type="Proteomes" id="UP000295719"/>
    </source>
</evidence>
<feature type="compositionally biased region" description="Polar residues" evidence="11">
    <location>
        <begin position="1"/>
        <end position="39"/>
    </location>
</feature>
<evidence type="ECO:0000313" key="15">
    <source>
        <dbReference type="EMBL" id="TCV96674.1"/>
    </source>
</evidence>
<feature type="region of interest" description="Disordered" evidence="11">
    <location>
        <begin position="1"/>
        <end position="42"/>
    </location>
</feature>
<feature type="compositionally biased region" description="Polar residues" evidence="11">
    <location>
        <begin position="69"/>
        <end position="81"/>
    </location>
</feature>
<protein>
    <submittedName>
        <fullName evidence="15">Type III secretion system translocon protein (YopB/IpaB/SipB family)</fullName>
    </submittedName>
</protein>
<reference evidence="15 16" key="1">
    <citation type="submission" date="2019-03" db="EMBL/GenBank/DDBJ databases">
        <title>Genomic Encyclopedia of Type Strains, Phase IV (KMG-IV): sequencing the most valuable type-strain genomes for metagenomic binning, comparative biology and taxonomic classification.</title>
        <authorList>
            <person name="Goeker M."/>
        </authorList>
    </citation>
    <scope>NUCLEOTIDE SEQUENCE [LARGE SCALE GENOMIC DNA]</scope>
    <source>
        <strain evidence="15 16">DSM 19580</strain>
    </source>
</reference>
<organism evidence="15 16">
    <name type="scientific">Biostraticola tofi</name>
    <dbReference type="NCBI Taxonomy" id="466109"/>
    <lineage>
        <taxon>Bacteria</taxon>
        <taxon>Pseudomonadati</taxon>
        <taxon>Pseudomonadota</taxon>
        <taxon>Gammaproteobacteria</taxon>
        <taxon>Enterobacterales</taxon>
        <taxon>Bruguierivoracaceae</taxon>
        <taxon>Biostraticola</taxon>
    </lineage>
</organism>
<evidence type="ECO:0000256" key="2">
    <source>
        <dbReference type="ARBA" id="ARBA00004613"/>
    </source>
</evidence>
<dbReference type="OrthoDB" id="6623144at2"/>
<dbReference type="Pfam" id="PF04888">
    <property type="entry name" value="SseC"/>
    <property type="match status" value="1"/>
</dbReference>
<name>A0A4R3YYT3_9GAMM</name>
<dbReference type="PRINTS" id="PR01375">
    <property type="entry name" value="BACINVASINB"/>
</dbReference>
<accession>A0A4R3YYT3</accession>
<comment type="similarity">
    <text evidence="9">Belongs to the SctE/SipB/YopB family.</text>
</comment>
<feature type="coiled-coil region" evidence="10">
    <location>
        <begin position="301"/>
        <end position="328"/>
    </location>
</feature>
<evidence type="ECO:0000256" key="3">
    <source>
        <dbReference type="ARBA" id="ARBA00022525"/>
    </source>
</evidence>
<evidence type="ECO:0000259" key="14">
    <source>
        <dbReference type="Pfam" id="PF16535"/>
    </source>
</evidence>
<dbReference type="GO" id="GO:0005576">
    <property type="term" value="C:extracellular region"/>
    <property type="evidence" value="ECO:0007669"/>
    <property type="project" value="UniProtKB-SubCell"/>
</dbReference>
<keyword evidence="8 12" id="KW-0472">Membrane</keyword>
<keyword evidence="16" id="KW-1185">Reference proteome</keyword>
<feature type="region of interest" description="Disordered" evidence="11">
    <location>
        <begin position="69"/>
        <end position="94"/>
    </location>
</feature>
<feature type="domain" description="IpaB/BipB/SctE N-terminal" evidence="14">
    <location>
        <begin position="104"/>
        <end position="244"/>
    </location>
</feature>
<keyword evidence="4 12" id="KW-0812">Transmembrane</keyword>
<keyword evidence="5" id="KW-1043">Host membrane</keyword>
<dbReference type="EMBL" id="SMCR01000004">
    <property type="protein sequence ID" value="TCV96674.1"/>
    <property type="molecule type" value="Genomic_DNA"/>
</dbReference>
<keyword evidence="3" id="KW-0964">Secreted</keyword>
<evidence type="ECO:0000256" key="1">
    <source>
        <dbReference type="ARBA" id="ARBA00004301"/>
    </source>
</evidence>
<evidence type="ECO:0000256" key="9">
    <source>
        <dbReference type="ARBA" id="ARBA00035640"/>
    </source>
</evidence>
<evidence type="ECO:0000256" key="5">
    <source>
        <dbReference type="ARBA" id="ARBA00022870"/>
    </source>
</evidence>
<evidence type="ECO:0000256" key="10">
    <source>
        <dbReference type="SAM" id="Coils"/>
    </source>
</evidence>
<proteinExistence type="inferred from homology"/>
<dbReference type="GO" id="GO:0016020">
    <property type="term" value="C:membrane"/>
    <property type="evidence" value="ECO:0007669"/>
    <property type="project" value="InterPro"/>
</dbReference>